<dbReference type="EMBL" id="CAMXCT010000341">
    <property type="protein sequence ID" value="CAI3977423.1"/>
    <property type="molecule type" value="Genomic_DNA"/>
</dbReference>
<keyword evidence="3" id="KW-1185">Reference proteome</keyword>
<reference evidence="2" key="2">
    <citation type="submission" date="2024-04" db="EMBL/GenBank/DDBJ databases">
        <authorList>
            <person name="Chen Y."/>
            <person name="Shah S."/>
            <person name="Dougan E. K."/>
            <person name="Thang M."/>
            <person name="Chan C."/>
        </authorList>
    </citation>
    <scope>NUCLEOTIDE SEQUENCE [LARGE SCALE GENOMIC DNA]</scope>
</reference>
<sequence length="229" mass="25793">MPVTTSTGIFPGSGALRSQSQGSLSKLFFASTSETMYAGRQLLQEDQNESLSEVVNIGHRKTKYLPFRYSKAPLPGRGACRYTQDFRIKPVGDHLINHSMAESKKEPPAVPLPSYGSETLHSDSWRVFGPEEMRESKPGLAFYRHSKTNTLKEIGAIMDQKSHAHRRHHGRWEEFCRPESAPPGIDNLYLTGRGGALGTSLRAGDCYKTSNQDQFYDYRYMVPLSTFPW</sequence>
<organism evidence="1">
    <name type="scientific">Cladocopium goreaui</name>
    <dbReference type="NCBI Taxonomy" id="2562237"/>
    <lineage>
        <taxon>Eukaryota</taxon>
        <taxon>Sar</taxon>
        <taxon>Alveolata</taxon>
        <taxon>Dinophyceae</taxon>
        <taxon>Suessiales</taxon>
        <taxon>Symbiodiniaceae</taxon>
        <taxon>Cladocopium</taxon>
    </lineage>
</organism>
<dbReference type="Proteomes" id="UP001152797">
    <property type="component" value="Unassembled WGS sequence"/>
</dbReference>
<evidence type="ECO:0000313" key="3">
    <source>
        <dbReference type="Proteomes" id="UP001152797"/>
    </source>
</evidence>
<name>A0A9P1BS34_9DINO</name>
<gene>
    <name evidence="1" type="ORF">C1SCF055_LOCUS5564</name>
</gene>
<comment type="caution">
    <text evidence="1">The sequence shown here is derived from an EMBL/GenBank/DDBJ whole genome shotgun (WGS) entry which is preliminary data.</text>
</comment>
<evidence type="ECO:0000313" key="1">
    <source>
        <dbReference type="EMBL" id="CAI3977423.1"/>
    </source>
</evidence>
<dbReference type="AlphaFoldDB" id="A0A9P1BS34"/>
<evidence type="ECO:0000313" key="2">
    <source>
        <dbReference type="EMBL" id="CAL1130798.1"/>
    </source>
</evidence>
<accession>A0A9P1BS34</accession>
<dbReference type="OrthoDB" id="10452505at2759"/>
<dbReference type="EMBL" id="CAMXCT020000341">
    <property type="protein sequence ID" value="CAL1130798.1"/>
    <property type="molecule type" value="Genomic_DNA"/>
</dbReference>
<proteinExistence type="predicted"/>
<reference evidence="1" key="1">
    <citation type="submission" date="2022-10" db="EMBL/GenBank/DDBJ databases">
        <authorList>
            <person name="Chen Y."/>
            <person name="Dougan E. K."/>
            <person name="Chan C."/>
            <person name="Rhodes N."/>
            <person name="Thang M."/>
        </authorList>
    </citation>
    <scope>NUCLEOTIDE SEQUENCE</scope>
</reference>
<dbReference type="EMBL" id="CAMXCT030000341">
    <property type="protein sequence ID" value="CAL4764735.1"/>
    <property type="molecule type" value="Genomic_DNA"/>
</dbReference>
<protein>
    <submittedName>
        <fullName evidence="1">Uncharacterized protein</fullName>
    </submittedName>
</protein>